<dbReference type="Proteomes" id="UP000803884">
    <property type="component" value="Unassembled WGS sequence"/>
</dbReference>
<gene>
    <name evidence="5" type="ORF">WHR41_00387</name>
</gene>
<feature type="region of interest" description="Disordered" evidence="2">
    <location>
        <begin position="1"/>
        <end position="34"/>
    </location>
</feature>
<dbReference type="InterPro" id="IPR039903">
    <property type="entry name" value="Zswim2"/>
</dbReference>
<feature type="domain" description="RING-type" evidence="3">
    <location>
        <begin position="314"/>
        <end position="363"/>
    </location>
</feature>
<dbReference type="GO" id="GO:0008270">
    <property type="term" value="F:zinc ion binding"/>
    <property type="evidence" value="ECO:0007669"/>
    <property type="project" value="UniProtKB-KW"/>
</dbReference>
<reference evidence="5 6" key="1">
    <citation type="journal article" date="2020" name="Microbiol. Resour. Announc.">
        <title>Draft Genome Sequence of a Cladosporium Species Isolated from the Mesophotic Ascidian Didemnum maculosum.</title>
        <authorList>
            <person name="Gioti A."/>
            <person name="Siaperas R."/>
            <person name="Nikolaivits E."/>
            <person name="Le Goff G."/>
            <person name="Ouazzani J."/>
            <person name="Kotoulas G."/>
            <person name="Topakas E."/>
        </authorList>
    </citation>
    <scope>NUCLEOTIDE SEQUENCE [LARGE SCALE GENOMIC DNA]</scope>
    <source>
        <strain evidence="5 6">TM138-S3</strain>
    </source>
</reference>
<evidence type="ECO:0000256" key="1">
    <source>
        <dbReference type="PROSITE-ProRule" id="PRU00175"/>
    </source>
</evidence>
<dbReference type="Pfam" id="PF13639">
    <property type="entry name" value="zf-RING_2"/>
    <property type="match status" value="1"/>
</dbReference>
<sequence>MGKHKIPRQQPADQEVSRPVYTRYPSSEPQQRRERAIKYQNEALDHMVNLKLPPQTAAIAPAVAENCLICNTRAKRKRMTLLENAPWVDSPEVEASNKASRERAACKSSGKRGDASTTELVDLTGDEPPSKAPRHKKAKGDLEKSYDASQTPAEKGKGSHAGRDAGKQRGKPKQAKDGERRLRRWRSHPPSTYLEVRDRALTQRMFALDRQRSCSDAEHPIETVSLAGTTGNVYTITIDKVPSCDCPHAKKGNQCKHIAYVLSRVLRAPQHLEYQLAFISSELREIFENAPPLPSETAENAVKDGNRKPIEGDCPICCVDFEPDNREEIVYCKASCGNNIHKECFSQWAATKRGQNVTCPFCRAPWQGDEEQLKQVAKSGAKNSEGYVNVASQLGLSGRRDYSTYHAHWVRGQVRRGRISWDEDGVMDHEY</sequence>
<dbReference type="GeneID" id="96001831"/>
<dbReference type="InterPro" id="IPR007527">
    <property type="entry name" value="Znf_SWIM"/>
</dbReference>
<accession>A0AB34L667</accession>
<dbReference type="Pfam" id="PF04434">
    <property type="entry name" value="SWIM"/>
    <property type="match status" value="1"/>
</dbReference>
<keyword evidence="6" id="KW-1185">Reference proteome</keyword>
<dbReference type="InterPro" id="IPR013083">
    <property type="entry name" value="Znf_RING/FYVE/PHD"/>
</dbReference>
<keyword evidence="1" id="KW-0862">Zinc</keyword>
<dbReference type="AlphaFoldDB" id="A0AB34L667"/>
<feature type="domain" description="SWIM-type" evidence="4">
    <location>
        <begin position="234"/>
        <end position="266"/>
    </location>
</feature>
<keyword evidence="1" id="KW-0863">Zinc-finger</keyword>
<keyword evidence="1" id="KW-0479">Metal-binding</keyword>
<evidence type="ECO:0000256" key="2">
    <source>
        <dbReference type="SAM" id="MobiDB-lite"/>
    </source>
</evidence>
<protein>
    <submittedName>
        <fullName evidence="5">Uncharacterized protein</fullName>
    </submittedName>
</protein>
<dbReference type="RefSeq" id="XP_069234296.1">
    <property type="nucleotide sequence ID" value="XM_069368993.1"/>
</dbReference>
<name>A0AB34L667_9PEZI</name>
<proteinExistence type="predicted"/>
<dbReference type="PANTHER" id="PTHR21540">
    <property type="entry name" value="RING FINGER AND SWIM DOMAIN-CONTAINING PROTEIN 2"/>
    <property type="match status" value="1"/>
</dbReference>
<dbReference type="PANTHER" id="PTHR21540:SF0">
    <property type="entry name" value="PHD FAMILY PROTEIN"/>
    <property type="match status" value="1"/>
</dbReference>
<feature type="compositionally biased region" description="Basic and acidic residues" evidence="2">
    <location>
        <begin position="154"/>
        <end position="167"/>
    </location>
</feature>
<dbReference type="PROSITE" id="PS50966">
    <property type="entry name" value="ZF_SWIM"/>
    <property type="match status" value="1"/>
</dbReference>
<dbReference type="SUPFAM" id="SSF57850">
    <property type="entry name" value="RING/U-box"/>
    <property type="match status" value="1"/>
</dbReference>
<dbReference type="Gene3D" id="3.30.40.10">
    <property type="entry name" value="Zinc/RING finger domain, C3HC4 (zinc finger)"/>
    <property type="match status" value="1"/>
</dbReference>
<organism evidence="5 6">
    <name type="scientific">Cladosporium halotolerans</name>
    <dbReference type="NCBI Taxonomy" id="1052096"/>
    <lineage>
        <taxon>Eukaryota</taxon>
        <taxon>Fungi</taxon>
        <taxon>Dikarya</taxon>
        <taxon>Ascomycota</taxon>
        <taxon>Pezizomycotina</taxon>
        <taxon>Dothideomycetes</taxon>
        <taxon>Dothideomycetidae</taxon>
        <taxon>Cladosporiales</taxon>
        <taxon>Cladosporiaceae</taxon>
        <taxon>Cladosporium</taxon>
    </lineage>
</organism>
<dbReference type="CDD" id="cd16494">
    <property type="entry name" value="RING-CH-C4HC3_ZSWM2"/>
    <property type="match status" value="1"/>
</dbReference>
<dbReference type="GO" id="GO:0061630">
    <property type="term" value="F:ubiquitin protein ligase activity"/>
    <property type="evidence" value="ECO:0007669"/>
    <property type="project" value="InterPro"/>
</dbReference>
<evidence type="ECO:0000259" key="4">
    <source>
        <dbReference type="PROSITE" id="PS50966"/>
    </source>
</evidence>
<evidence type="ECO:0000259" key="3">
    <source>
        <dbReference type="PROSITE" id="PS50089"/>
    </source>
</evidence>
<comment type="caution">
    <text evidence="5">The sequence shown here is derived from an EMBL/GenBank/DDBJ whole genome shotgun (WGS) entry which is preliminary data.</text>
</comment>
<feature type="region of interest" description="Disordered" evidence="2">
    <location>
        <begin position="89"/>
        <end position="186"/>
    </location>
</feature>
<dbReference type="EMBL" id="JAAQHG020000001">
    <property type="protein sequence ID" value="KAL1591191.1"/>
    <property type="molecule type" value="Genomic_DNA"/>
</dbReference>
<dbReference type="PROSITE" id="PS50089">
    <property type="entry name" value="ZF_RING_2"/>
    <property type="match status" value="1"/>
</dbReference>
<dbReference type="InterPro" id="IPR001841">
    <property type="entry name" value="Znf_RING"/>
</dbReference>
<evidence type="ECO:0000313" key="5">
    <source>
        <dbReference type="EMBL" id="KAL1591191.1"/>
    </source>
</evidence>
<evidence type="ECO:0000313" key="6">
    <source>
        <dbReference type="Proteomes" id="UP000803884"/>
    </source>
</evidence>